<dbReference type="PANTHER" id="PTHR42720:SF1">
    <property type="entry name" value="GLYCEROL 3-PHOSPHATE OXIDASE"/>
    <property type="match status" value="1"/>
</dbReference>
<dbReference type="InterPro" id="IPR006076">
    <property type="entry name" value="FAD-dep_OxRdtase"/>
</dbReference>
<dbReference type="GO" id="GO:0003973">
    <property type="term" value="F:(S)-2-hydroxy-acid oxidase activity"/>
    <property type="evidence" value="ECO:0007669"/>
    <property type="project" value="UniProtKB-EC"/>
</dbReference>
<dbReference type="SUPFAM" id="SSF54373">
    <property type="entry name" value="FAD-linked reductases, C-terminal domain"/>
    <property type="match status" value="1"/>
</dbReference>
<dbReference type="InterPro" id="IPR052745">
    <property type="entry name" value="G3P_Oxidase/Oxidoreductase"/>
</dbReference>
<organism evidence="3">
    <name type="scientific">bioreactor metagenome</name>
    <dbReference type="NCBI Taxonomy" id="1076179"/>
    <lineage>
        <taxon>unclassified sequences</taxon>
        <taxon>metagenomes</taxon>
        <taxon>ecological metagenomes</taxon>
    </lineage>
</organism>
<keyword evidence="3" id="KW-0560">Oxidoreductase</keyword>
<evidence type="ECO:0000259" key="1">
    <source>
        <dbReference type="Pfam" id="PF01266"/>
    </source>
</evidence>
<dbReference type="InterPro" id="IPR007419">
    <property type="entry name" value="BFD-like_2Fe2S-bd_dom"/>
</dbReference>
<reference evidence="3" key="1">
    <citation type="submission" date="2019-08" db="EMBL/GenBank/DDBJ databases">
        <authorList>
            <person name="Kucharzyk K."/>
            <person name="Murdoch R.W."/>
            <person name="Higgins S."/>
            <person name="Loffler F."/>
        </authorList>
    </citation>
    <scope>NUCLEOTIDE SEQUENCE</scope>
</reference>
<dbReference type="Pfam" id="PF04324">
    <property type="entry name" value="Fer2_BFD"/>
    <property type="match status" value="1"/>
</dbReference>
<gene>
    <name evidence="3" type="primary">lhgO_8</name>
    <name evidence="3" type="ORF">SDC9_92555</name>
</gene>
<evidence type="ECO:0000313" key="3">
    <source>
        <dbReference type="EMBL" id="MPM45863.1"/>
    </source>
</evidence>
<feature type="domain" description="BFD-like [2Fe-2S]-binding" evidence="2">
    <location>
        <begin position="242"/>
        <end position="294"/>
    </location>
</feature>
<dbReference type="Pfam" id="PF01266">
    <property type="entry name" value="DAO"/>
    <property type="match status" value="1"/>
</dbReference>
<dbReference type="EMBL" id="VSSQ01011045">
    <property type="protein sequence ID" value="MPM45863.1"/>
    <property type="molecule type" value="Genomic_DNA"/>
</dbReference>
<feature type="domain" description="FAD dependent oxidoreductase" evidence="1">
    <location>
        <begin position="4"/>
        <end position="197"/>
    </location>
</feature>
<sequence>MTYLLNREVTAIERVSGGFCVTAGDETFECSLLVNAAGLFADRISAMAGDDRYTIYPCRGEYYLLDKIPDDLLHMPVYPVPRPGVGGLGVHLTPTIDGNLILGPSAEYVERREELATTAPMLCELGAEAKQLLPALDLRLVTGAYAGVRAKLVPKGAANYGDFIIEESPLVENLIQLIGIESPGLTASLPIAKIVEEMVSSRLHPSEKSDWRAKYRGIERFSELSDEEKASRIAENPDYGEIVCRCETVTKAEIRQAIENPLGARSIVSIKNRVRATMGRCNGGYCLTRIMNILHFEYGIPYEQIDLRRAGDHPFSGVVK</sequence>
<protein>
    <submittedName>
        <fullName evidence="3">L-2-hydroxyglutarate oxidase LhgO</fullName>
        <ecNumber evidence="3">1.1.3.15</ecNumber>
    </submittedName>
</protein>
<dbReference type="Gene3D" id="1.10.10.1100">
    <property type="entry name" value="BFD-like [2Fe-2S]-binding domain"/>
    <property type="match status" value="1"/>
</dbReference>
<evidence type="ECO:0000259" key="2">
    <source>
        <dbReference type="Pfam" id="PF04324"/>
    </source>
</evidence>
<proteinExistence type="predicted"/>
<dbReference type="InterPro" id="IPR036188">
    <property type="entry name" value="FAD/NAD-bd_sf"/>
</dbReference>
<dbReference type="Gene3D" id="3.50.50.60">
    <property type="entry name" value="FAD/NAD(P)-binding domain"/>
    <property type="match status" value="2"/>
</dbReference>
<dbReference type="SUPFAM" id="SSF51905">
    <property type="entry name" value="FAD/NAD(P)-binding domain"/>
    <property type="match status" value="1"/>
</dbReference>
<comment type="caution">
    <text evidence="3">The sequence shown here is derived from an EMBL/GenBank/DDBJ whole genome shotgun (WGS) entry which is preliminary data.</text>
</comment>
<dbReference type="InterPro" id="IPR041854">
    <property type="entry name" value="BFD-like_2Fe2S-bd_dom_sf"/>
</dbReference>
<name>A0A645A4U0_9ZZZZ</name>
<dbReference type="AlphaFoldDB" id="A0A645A4U0"/>
<dbReference type="EC" id="1.1.3.15" evidence="3"/>
<dbReference type="PANTHER" id="PTHR42720">
    <property type="entry name" value="GLYCEROL-3-PHOSPHATE DEHYDROGENASE"/>
    <property type="match status" value="1"/>
</dbReference>
<dbReference type="CDD" id="cd19946">
    <property type="entry name" value="GlpA-like_Fer2_BFD-like"/>
    <property type="match status" value="1"/>
</dbReference>
<accession>A0A645A4U0</accession>